<dbReference type="PANTHER" id="PTHR24094:SF15">
    <property type="entry name" value="AMP-DEPENDENT SYNTHETASE_LIGASE DOMAIN-CONTAINING PROTEIN-RELATED"/>
    <property type="match status" value="1"/>
</dbReference>
<reference evidence="2 3" key="1">
    <citation type="journal article" date="2015" name="Antonie Van Leeuwenhoek">
        <title>Prauserella endophytica sp. nov., an endophytic actinobacterium isolated from Tamarix taklamakanensis.</title>
        <authorList>
            <person name="Liu J.M."/>
            <person name="Habden X."/>
            <person name="Guo L."/>
            <person name="Tuo L."/>
            <person name="Jiang Z.K."/>
            <person name="Liu S.W."/>
            <person name="Liu X.F."/>
            <person name="Chen L."/>
            <person name="Li R.F."/>
            <person name="Zhang Y.Q."/>
            <person name="Sun C.H."/>
        </authorList>
    </citation>
    <scope>NUCLEOTIDE SEQUENCE [LARGE SCALE GENOMIC DNA]</scope>
    <source>
        <strain evidence="2 3">CGMCC 4.7182</strain>
    </source>
</reference>
<comment type="caution">
    <text evidence="2">The sequence shown here is derived from an EMBL/GenBank/DDBJ whole genome shotgun (WGS) entry which is preliminary data.</text>
</comment>
<evidence type="ECO:0000259" key="1">
    <source>
        <dbReference type="Pfam" id="PF07510"/>
    </source>
</evidence>
<organism evidence="2 3">
    <name type="scientific">Prauserella endophytica</name>
    <dbReference type="NCBI Taxonomy" id="1592324"/>
    <lineage>
        <taxon>Bacteria</taxon>
        <taxon>Bacillati</taxon>
        <taxon>Actinomycetota</taxon>
        <taxon>Actinomycetes</taxon>
        <taxon>Pseudonocardiales</taxon>
        <taxon>Pseudonocardiaceae</taxon>
        <taxon>Prauserella</taxon>
        <taxon>Prauserella coralliicola group</taxon>
    </lineage>
</organism>
<keyword evidence="3" id="KW-1185">Reference proteome</keyword>
<dbReference type="EMBL" id="SWMS01000013">
    <property type="protein sequence ID" value="TKG67521.1"/>
    <property type="molecule type" value="Genomic_DNA"/>
</dbReference>
<dbReference type="PANTHER" id="PTHR24094">
    <property type="entry name" value="SECRETED PROTEIN"/>
    <property type="match status" value="1"/>
</dbReference>
<dbReference type="GO" id="GO:0004519">
    <property type="term" value="F:endonuclease activity"/>
    <property type="evidence" value="ECO:0007669"/>
    <property type="project" value="UniProtKB-KW"/>
</dbReference>
<name>A0ABY2S1W6_9PSEU</name>
<keyword evidence="2" id="KW-0540">Nuclease</keyword>
<feature type="domain" description="GmrSD restriction endonucleases C-terminal" evidence="1">
    <location>
        <begin position="122"/>
        <end position="213"/>
    </location>
</feature>
<keyword evidence="2" id="KW-0378">Hydrolase</keyword>
<evidence type="ECO:0000313" key="2">
    <source>
        <dbReference type="EMBL" id="TKG67521.1"/>
    </source>
</evidence>
<keyword evidence="2" id="KW-0255">Endonuclease</keyword>
<dbReference type="Pfam" id="PF07510">
    <property type="entry name" value="GmrSD_C"/>
    <property type="match status" value="1"/>
</dbReference>
<sequence length="224" mass="24234">MPKTITQRSHERAFALNTHTTLRTLAATVLAGLAVTACQLPTAPAHTTTPATLAGELPALQVTPEDTGTHYDRDAWPHWTYHGDGCDTRDLILREQGHGVRVGDDCAITAGQWISAYDGTTVTDPSELDIDHIVPLAEAARSGARHWTERERERYANDPAGLVAVTATSNRAKGDQDPATWLPDRDRCGYVARWVEVKHRYGLTADPAEAAAIRGVLAHCGGGR</sequence>
<evidence type="ECO:0000313" key="3">
    <source>
        <dbReference type="Proteomes" id="UP000309992"/>
    </source>
</evidence>
<gene>
    <name evidence="2" type="ORF">FCN18_22425</name>
</gene>
<protein>
    <submittedName>
        <fullName evidence="2">HNH endonuclease</fullName>
    </submittedName>
</protein>
<dbReference type="Proteomes" id="UP000309992">
    <property type="component" value="Unassembled WGS sequence"/>
</dbReference>
<accession>A0ABY2S1W6</accession>
<proteinExistence type="predicted"/>
<dbReference type="InterPro" id="IPR011089">
    <property type="entry name" value="GmrSD_C"/>
</dbReference>